<protein>
    <recommendedName>
        <fullName evidence="3">AAA domain-containing protein</fullName>
    </recommendedName>
</protein>
<reference evidence="1" key="1">
    <citation type="submission" date="2022-10" db="EMBL/GenBank/DDBJ databases">
        <title>Rhodococcus sp.75.</title>
        <authorList>
            <person name="Sun M."/>
        </authorList>
    </citation>
    <scope>NUCLEOTIDE SEQUENCE</scope>
    <source>
        <strain evidence="1">75</strain>
    </source>
</reference>
<evidence type="ECO:0000313" key="2">
    <source>
        <dbReference type="Proteomes" id="UP001164965"/>
    </source>
</evidence>
<organism evidence="1 2">
    <name type="scientific">Rhodococcus antarcticus</name>
    <dbReference type="NCBI Taxonomy" id="2987751"/>
    <lineage>
        <taxon>Bacteria</taxon>
        <taxon>Bacillati</taxon>
        <taxon>Actinomycetota</taxon>
        <taxon>Actinomycetes</taxon>
        <taxon>Mycobacteriales</taxon>
        <taxon>Nocardiaceae</taxon>
        <taxon>Rhodococcus</taxon>
    </lineage>
</organism>
<dbReference type="InterPro" id="IPR027417">
    <property type="entry name" value="P-loop_NTPase"/>
</dbReference>
<dbReference type="Gene3D" id="3.40.50.300">
    <property type="entry name" value="P-loop containing nucleotide triphosphate hydrolases"/>
    <property type="match status" value="1"/>
</dbReference>
<gene>
    <name evidence="1" type="ORF">RHODO2019_15490</name>
</gene>
<keyword evidence="2" id="KW-1185">Reference proteome</keyword>
<accession>A0ABY6NYR9</accession>
<name>A0ABY6NYR9_9NOCA</name>
<proteinExistence type="predicted"/>
<dbReference type="RefSeq" id="WP_265382622.1">
    <property type="nucleotide sequence ID" value="NZ_CP110615.1"/>
</dbReference>
<evidence type="ECO:0000313" key="1">
    <source>
        <dbReference type="EMBL" id="UZJ24515.1"/>
    </source>
</evidence>
<sequence length="449" mass="51055">MSLKRADILTFLSTVPSSRGKVFLDHTLESHPSEQAVANQQHFLHEAVLDAKRDTRRIAGVLATELSQDAPKSFDQIQALIAEHIYKGLPAELWDRVRIPREYEQHLRDIRSAQDRVAALIAQVNATHKRETRSLSTRVRATHQILGDVSDWLTRAFHDVTQAEHVSHIEATFGQSSDISIDIWVYFDTGARGTPQQVFSEGYQDLIALLYFLAVMRAAGERGQARVLILDDVLQSVDAEIRVALMYFIAEEFKEWQLFITVHDRLWRNQLRDVFQRVEHPLADIEIRGWKFSEGPRISTSISADPALPLWKALEGEDPHTVCGVAGRVLEQVSDRLSWTIPISVQRKRGDAYTLYDLWPGSLKELKRTSAGGTVMEIDKFIHLRNMAGAHYNEWAGNVPWSDVERFAWAVCDLVSKVFCGTCNGWIERRARHTYSCRCGHTTIGPVSY</sequence>
<evidence type="ECO:0008006" key="3">
    <source>
        <dbReference type="Google" id="ProtNLM"/>
    </source>
</evidence>
<dbReference type="Proteomes" id="UP001164965">
    <property type="component" value="Chromosome"/>
</dbReference>
<dbReference type="SUPFAM" id="SSF52540">
    <property type="entry name" value="P-loop containing nucleoside triphosphate hydrolases"/>
    <property type="match status" value="1"/>
</dbReference>
<dbReference type="EMBL" id="CP110615">
    <property type="protein sequence ID" value="UZJ24515.1"/>
    <property type="molecule type" value="Genomic_DNA"/>
</dbReference>